<keyword evidence="2" id="KW-1185">Reference proteome</keyword>
<protein>
    <submittedName>
        <fullName evidence="1 3">Uncharacterized protein</fullName>
    </submittedName>
</protein>
<dbReference type="EMBL" id="UYSU01038459">
    <property type="protein sequence ID" value="VDM00278.1"/>
    <property type="molecule type" value="Genomic_DNA"/>
</dbReference>
<accession>A0A183TBP4</accession>
<name>A0A183TBP4_SCHSO</name>
<evidence type="ECO:0000313" key="2">
    <source>
        <dbReference type="Proteomes" id="UP000275846"/>
    </source>
</evidence>
<evidence type="ECO:0000313" key="1">
    <source>
        <dbReference type="EMBL" id="VDM00278.1"/>
    </source>
</evidence>
<reference evidence="1 2" key="2">
    <citation type="submission" date="2018-11" db="EMBL/GenBank/DDBJ databases">
        <authorList>
            <consortium name="Pathogen Informatics"/>
        </authorList>
    </citation>
    <scope>NUCLEOTIDE SEQUENCE [LARGE SCALE GENOMIC DNA]</scope>
    <source>
        <strain evidence="1 2">NST_G2</strain>
    </source>
</reference>
<organism evidence="3">
    <name type="scientific">Schistocephalus solidus</name>
    <name type="common">Tapeworm</name>
    <dbReference type="NCBI Taxonomy" id="70667"/>
    <lineage>
        <taxon>Eukaryota</taxon>
        <taxon>Metazoa</taxon>
        <taxon>Spiralia</taxon>
        <taxon>Lophotrochozoa</taxon>
        <taxon>Platyhelminthes</taxon>
        <taxon>Cestoda</taxon>
        <taxon>Eucestoda</taxon>
        <taxon>Diphyllobothriidea</taxon>
        <taxon>Diphyllobothriidae</taxon>
        <taxon>Schistocephalus</taxon>
    </lineage>
</organism>
<gene>
    <name evidence="1" type="ORF">SSLN_LOCUS13892</name>
</gene>
<evidence type="ECO:0000313" key="3">
    <source>
        <dbReference type="WBParaSite" id="SSLN_0001442401-mRNA-1"/>
    </source>
</evidence>
<dbReference type="WBParaSite" id="SSLN_0001442401-mRNA-1">
    <property type="protein sequence ID" value="SSLN_0001442401-mRNA-1"/>
    <property type="gene ID" value="SSLN_0001442401"/>
</dbReference>
<dbReference type="Proteomes" id="UP000275846">
    <property type="component" value="Unassembled WGS sequence"/>
</dbReference>
<proteinExistence type="predicted"/>
<reference evidence="3" key="1">
    <citation type="submission" date="2016-06" db="UniProtKB">
        <authorList>
            <consortium name="WormBaseParasite"/>
        </authorList>
    </citation>
    <scope>IDENTIFICATION</scope>
</reference>
<sequence length="72" mass="7849">MTFGTSDVSLGAPKTNLELLSSRVRMARHDRLGSSSQACDALAEDDVPVVEYEHISDMDEDSEEDSDVDSSE</sequence>
<dbReference type="AlphaFoldDB" id="A0A183TBP4"/>